<keyword evidence="3" id="KW-1185">Reference proteome</keyword>
<protein>
    <submittedName>
        <fullName evidence="2">Uncharacterized protein</fullName>
    </submittedName>
</protein>
<reference evidence="3" key="1">
    <citation type="journal article" date="2015" name="Genome Announc.">
        <title>Draft genome sequence of the fungus Penicillium brasilianum MG11.</title>
        <authorList>
            <person name="Horn F."/>
            <person name="Linde J."/>
            <person name="Mattern D.J."/>
            <person name="Walther G."/>
            <person name="Guthke R."/>
            <person name="Brakhage A.A."/>
            <person name="Valiante V."/>
        </authorList>
    </citation>
    <scope>NUCLEOTIDE SEQUENCE [LARGE SCALE GENOMIC DNA]</scope>
    <source>
        <strain evidence="3">MG11</strain>
    </source>
</reference>
<name>A0A0F7TZ40_PENBI</name>
<gene>
    <name evidence="2" type="ORF">PMG11_10414</name>
</gene>
<sequence>MSQPKNESPSCEQEEILDQPPLNPGEQFKCETKNNEPSEEDICSGRQKTFPLSISLSYVKDWDTTDAFRELYQNW</sequence>
<organism evidence="2 3">
    <name type="scientific">Penicillium brasilianum</name>
    <dbReference type="NCBI Taxonomy" id="104259"/>
    <lineage>
        <taxon>Eukaryota</taxon>
        <taxon>Fungi</taxon>
        <taxon>Dikarya</taxon>
        <taxon>Ascomycota</taxon>
        <taxon>Pezizomycotina</taxon>
        <taxon>Eurotiomycetes</taxon>
        <taxon>Eurotiomycetidae</taxon>
        <taxon>Eurotiales</taxon>
        <taxon>Aspergillaceae</taxon>
        <taxon>Penicillium</taxon>
    </lineage>
</organism>
<evidence type="ECO:0000313" key="2">
    <source>
        <dbReference type="EMBL" id="CEJ61898.1"/>
    </source>
</evidence>
<accession>A0A0F7TZ40</accession>
<feature type="compositionally biased region" description="Polar residues" evidence="1">
    <location>
        <begin position="1"/>
        <end position="11"/>
    </location>
</feature>
<dbReference type="EMBL" id="CDHK01000012">
    <property type="protein sequence ID" value="CEJ61898.1"/>
    <property type="molecule type" value="Genomic_DNA"/>
</dbReference>
<evidence type="ECO:0000313" key="3">
    <source>
        <dbReference type="Proteomes" id="UP000042958"/>
    </source>
</evidence>
<dbReference type="OrthoDB" id="5376140at2759"/>
<dbReference type="Proteomes" id="UP000042958">
    <property type="component" value="Unassembled WGS sequence"/>
</dbReference>
<feature type="region of interest" description="Disordered" evidence="1">
    <location>
        <begin position="1"/>
        <end position="44"/>
    </location>
</feature>
<dbReference type="AlphaFoldDB" id="A0A0F7TZ40"/>
<evidence type="ECO:0000256" key="1">
    <source>
        <dbReference type="SAM" id="MobiDB-lite"/>
    </source>
</evidence>
<proteinExistence type="predicted"/>